<dbReference type="Proteomes" id="UP001224516">
    <property type="component" value="Unassembled WGS sequence"/>
</dbReference>
<name>A0ABU8V241_9NEIS</name>
<comment type="caution">
    <text evidence="1">The sequence shown here is derived from an EMBL/GenBank/DDBJ whole genome shotgun (WGS) entry which is preliminary data.</text>
</comment>
<dbReference type="EMBL" id="JAVFJF020000018">
    <property type="protein sequence ID" value="MEJ8675154.1"/>
    <property type="molecule type" value="Genomic_DNA"/>
</dbReference>
<evidence type="ECO:0000313" key="1">
    <source>
        <dbReference type="EMBL" id="MEJ8675154.1"/>
    </source>
</evidence>
<keyword evidence="2" id="KW-1185">Reference proteome</keyword>
<accession>A0ABU8V241</accession>
<gene>
    <name evidence="1" type="ORF">QCL97_010495</name>
</gene>
<reference evidence="1 2" key="1">
    <citation type="submission" date="2023-12" db="EMBL/GenBank/DDBJ databases">
        <title>Evaluation and characterization of a potential secondary metabolite violacein from indigenous Chromobacterium amazonense SAM215.</title>
        <authorList>
            <person name="Tarafdar M.R."/>
            <person name="Abedin S.M."/>
            <person name="Atiqua A."/>
            <person name="Saha A."/>
            <person name="Khan S.N."/>
        </authorList>
    </citation>
    <scope>NUCLEOTIDE SEQUENCE [LARGE SCALE GENOMIC DNA]</scope>
    <source>
        <strain evidence="1 2">SAM215</strain>
    </source>
</reference>
<protein>
    <submittedName>
        <fullName evidence="1">Uncharacterized protein</fullName>
    </submittedName>
</protein>
<evidence type="ECO:0000313" key="2">
    <source>
        <dbReference type="Proteomes" id="UP001224516"/>
    </source>
</evidence>
<proteinExistence type="predicted"/>
<organism evidence="1 2">
    <name type="scientific">Chromobacterium amazonense</name>
    <dbReference type="NCBI Taxonomy" id="1382803"/>
    <lineage>
        <taxon>Bacteria</taxon>
        <taxon>Pseudomonadati</taxon>
        <taxon>Pseudomonadota</taxon>
        <taxon>Betaproteobacteria</taxon>
        <taxon>Neisseriales</taxon>
        <taxon>Chromobacteriaceae</taxon>
        <taxon>Chromobacterium</taxon>
    </lineage>
</organism>
<sequence>MKLFILICVCLFPLLVWISVEWFAAVLAQMFVEPDFFADCMSSGQISEYRAAMDACLINSGGHIAGNCDTQCNFNGLAARLR</sequence>
<dbReference type="RefSeq" id="WP_307911574.1">
    <property type="nucleotide sequence ID" value="NZ_JAVFJF020000018.1"/>
</dbReference>